<comment type="caution">
    <text evidence="1">The sequence shown here is derived from an EMBL/GenBank/DDBJ whole genome shotgun (WGS) entry which is preliminary data.</text>
</comment>
<dbReference type="EMBL" id="VSSQ01018475">
    <property type="protein sequence ID" value="MPM61686.1"/>
    <property type="molecule type" value="Genomic_DNA"/>
</dbReference>
<gene>
    <name evidence="1" type="ORF">SDC9_108546</name>
</gene>
<organism evidence="1">
    <name type="scientific">bioreactor metagenome</name>
    <dbReference type="NCBI Taxonomy" id="1076179"/>
    <lineage>
        <taxon>unclassified sequences</taxon>
        <taxon>metagenomes</taxon>
        <taxon>ecological metagenomes</taxon>
    </lineage>
</organism>
<dbReference type="AlphaFoldDB" id="A0A645B9G8"/>
<accession>A0A645B9G8</accession>
<protein>
    <submittedName>
        <fullName evidence="1">Uncharacterized protein</fullName>
    </submittedName>
</protein>
<proteinExistence type="predicted"/>
<reference evidence="1" key="1">
    <citation type="submission" date="2019-08" db="EMBL/GenBank/DDBJ databases">
        <authorList>
            <person name="Kucharzyk K."/>
            <person name="Murdoch R.W."/>
            <person name="Higgins S."/>
            <person name="Loffler F."/>
        </authorList>
    </citation>
    <scope>NUCLEOTIDE SEQUENCE</scope>
</reference>
<evidence type="ECO:0000313" key="1">
    <source>
        <dbReference type="EMBL" id="MPM61686.1"/>
    </source>
</evidence>
<sequence>MPVGQEITALILVSINKLLSMADSKCITIYAISDSGISFISIISLMNDVIFSIPLKLS</sequence>
<name>A0A645B9G8_9ZZZZ</name>